<dbReference type="Proteomes" id="UP000198211">
    <property type="component" value="Unassembled WGS sequence"/>
</dbReference>
<protein>
    <recommendedName>
        <fullName evidence="4">Dynein heavy chain</fullName>
    </recommendedName>
</protein>
<keyword evidence="3" id="KW-1185">Reference proteome</keyword>
<evidence type="ECO:0000313" key="2">
    <source>
        <dbReference type="EMBL" id="OWZ22256.1"/>
    </source>
</evidence>
<dbReference type="GO" id="GO:0060294">
    <property type="term" value="P:cilium movement involved in cell motility"/>
    <property type="evidence" value="ECO:0007669"/>
    <property type="project" value="TreeGrafter"/>
</dbReference>
<feature type="compositionally biased region" description="Basic and acidic residues" evidence="1">
    <location>
        <begin position="3066"/>
        <end position="3083"/>
    </location>
</feature>
<dbReference type="STRING" id="4795.A0A225WX52"/>
<sequence length="3670" mass="416287">MTSMQGLERIQQMIFFFSWKRRAEQQRLTRVRERLACSLFTCHPIAGPLLMEVRDVCSEIEREAEMEYVKTNTSYTVDTLAHIHREHLRIAKTYIAAKIHSLCTAIDGVTRDIPRCRKDQGGIYTTTDYESFSTALKLSTLSERMYTLLRLVDFHISEAVYQHVTRVVKDLRARICGQPILESDTLLVAVPGLYVCLQGNVNFEGDVNSSTIRFTPAKIEVLELVHSILMQYCVAMDRLPRVLTDHRFQYVLTPIVPSVRSDFAESLLKPSHLVLESYGLDLREMRSALESHFRRVGILQQEHLRCIRAIRVAERELSVGTTRRYSITSFRESDEEDVQLPELPDLSSSAVAYELAQKTWNRFAQYANNAAPVLQVGCLLLDQRFFVERLRRYVSKRITEINETLPLIYQNLLTNLLKDVDGRIEKVTKIPTNLAEANIWLAQVTSMIPTHPFRQRLDMKIDNLVRLRELMKECSLQPDIEDSIRKLELMWGSVIETLLMCLARVEERGSEHRRSVQDVITKVEEYITGEMQLIIKTFEELPSGYLVVMDVERKQVVQQFEEYDRAIIVQHAVWIPAHSNLDSLSAVSLSDKLPSELLLLYIITALELRQWFKSWKKLQEKWLGTPLTRVHPGAMINRLKLFRRRLVFASSRLLRLSSKDFELIRVFDRSIDEMLNCNRIFQAITGGTFSEARWQAMNQLLNIHVGPKGTSGGGHLTLRLVKEKCSVDQIETFLAVCDEYIVEAKLRIKVEQVRQRLARIDLRVEEINYSVQCEGVAEALAQLDEIAVDLKLCLFGQNPELQVCLELRADLERKVVVCEHILSYQKHWRFRCEASKLHEVDEFFSKRFSDGSDFSIPRGRKSQHKAGLKQEEIVWQAFLDSSHAWSDRLRRLFFVSPQQPKVEQVETNPRSLLGRKSTVAITSAPMTLDRRLAKSMTCTLDNVMESFEGFDFETNFTACERGIELVQNYLEYLREKSPRMYCLDDIAIFRLLLRDSDMKQLLQSLSICFPRVHRFAITRIANRVRPNIEEFGKPEASSPDIPARTNKTTETIVIVGIEGMYDANKLEKSGHFRLPVAKIGRIKFWFTRLEEEMSSMVQTDLRRAFEWATHKFDTSEFSAYDSLLPQSIVTAYGLQFTFEMNRALRSDQYDVMCYQLHQLHVNIRRRVDSLVATVISTSDPSVQPNLEKQNKVERNELLPTNSDFLKVSFSNHSSQSTSMSVCCQIAHLQIPLGQEFVGWGRITIVSPFTQRCSYALFSALRMHHTALVVPYNEHRAGTDPTAQLWSISQTLLRPCIEFSCEQSAGATTAHHLGNLMNAISKLNGYLIIRHLLQLSLALVSVATNSLVLSRYHGGKFYGASAIFIPLGSTLDLPRTKLVQSIRTQFRAVAVSRPDIKFVIECMLITDGFVDEQVREINVVQAFEAIDSGKAGPVCACNVEVLISRVFHEARRLHKHYHVVWDTSPLTKGDRNEEAVAAAVSIYLESAYALPTDCEQFEVIMELWRALQTFPAALVYGSPGSGKTSCITALHRALMALELSEQSQEHEDVGCNTSNANPSSLTQLVILNPQLLSLGQFYSCVASACGSGDIKWNTRGSFLKWILIDGEIDNGILDRLLESDKRACSSASSLPSSSIMYRDHSSSVLSGDCSGPSDSPRLLFELPTLANLSPSALRRCWALRIPTHCITVTSIIDLWRARWESQLVFPPDSRGFEAKAVVFRTVDVLTTICIQFVVEDMNQDQATDVGNMVNTGGVRLGCLTLNRITQTALTLVSSCCFQNKSLLQELSYLRLVELVAFAVLWGYGGHLSDPCKTKLEHYVRKQSNSHSETQHLAELPRCLLEGNHFEDVWNELQSRFAVPTAAQTTSEITNGTKSEAKIQSAVDSISGQVLVLIPAATSLIRICAILLHSSHSFLFIGPAASGKTSLLRWLMRRHREAEAEKMKIETSLDERHLHGILDWTQMPAAWFHPSDQQDEGSRAKMREETELFTGRSRHSFVFLDDLDASGAISDKVQVQFVRTMLDHRIGYSTKHGEFQRVEKQIGASMRFDGSGSSVSPALERFMRHFIVFRVPTYTQNELLSVFRVRFQQHFIPEISQSSIEYRLPLKGDMNGGCGQQLSLEEVILRATVDFAVEMTSLQQLGHTEHSCLYLFNLHHVNMLLERTLVFATDVSASTDAAGDGTTLVQLGKAHQCWLSELQNIFLSNCHMELSVASSQVVKVGTGSDTNCENIQKKISMLLRHLSEKYFSVAFRGRSDHNISTSVESLYFLVKLTEHHVLAPLLQPRLVQLRDLLNEYMTTANGVSRRSSDQARGISSGGNSTLPAIELMSGVLMEIAATSGLDKKTNRPYTSGQLIAFEMKLLLSSSWCLTQVMHLAHALNQQQQVIVSSKSRHARLLSDRLLRFVCDLHGFEVHTIHDDSGEAMSDQLKKVLRVVLGAAGIRQKRVALWVREGQVSDRKNPHTKYLLNTTKELCLGKIPSLALLPGGQELRDELVLSCIQSRKQLEIMTESDLMAEFQQRIQKNFRLCILEDQFVDEEKRVFVSPLIHWMKTRPSCHWRRLDFSEFELHRTIPEMARAALISPPLCGVNWDIQHVAKYVTLCQNMYSRSSPIAVDPTSQLDYFLSFMTNITVTYRKMVQCHQKNVVRLEHSLKTLTFVRDKVVPTLERRQRSFELQHKQIHSELECITLEQLPTNEQDSKHFGESGIIINKDPNVDRDMEEARWILRARHEELMMTNCETNVRLEQVSRFIDEWHHVTERMNDLLLKWSQELDHEKRKNEYEFMSVAMHECAQRVFAHVSSLSVARRNEYRNALGELILKNIEISPGIERCLMNTPINDNAGDRSAGITRLIWSSCFSFLRNPDIYHTLRKADELCDRVPVIVDPSGVLQRFLVHTFSGHTLFSSLPSYGSAGEAENEYPNSTKESMVISCDDSKLEHHLREALRLKVPVLLVNFRSGDSVLLDRLQPFLSQTRLSHSPPRRPMLHELTLKYYEGQPKHKQIRTSTTSSATTTMPSVTQTAISVGGRLTSIPKRAVTAGKRKVSIDPVSVAAAASTSTTSSSAPCDVTKAHGLRDTGSKPHKSVGNDDNDRFFQIYAVATTPVPLEIQHALVGQFAHFTVSLPDSELETLFEVPYVGKTQPNLLKELRGDQIGLADCWKKLNQTREQLDQLLATLMPAIADDSPFAARRAKQGVTIQLQEHYNELTVQLAKEYQAELIWSSRLQNLQDMNSKLDDAATAFTGMASQLVGVARCMATMSSSLMIGARKSPFYLQSVRYLENTAAQQLSLQGDDNVELSNRGLAALIARISSGFVSDSHRLIFFFLVSIQQQLRTRRASVNDEVQLLPWCDAIIWLTTSRIRKARLKNSSSVDLFDPSNETRHELGIFPRWSSQRWSGDLDISLVERLRRRVKLGGYLFKGWKASGGNKNTRGKQLKPPQILADGSPANSMQTLGNVGKTGIHNYENKELVMEQLQQNLDKLLADSETMWYEWKTTRLRLQLDMEQLLSDIGYEDASMLSATRRTTFPTTIALTSLEELSVHLKADTVADDEMSVNHHALARLLLAKTLFPYCFAQVLLEYLHFCGVHAYQLSSKDNDETSSDEYCRSWSSPASLVVDIAPSRGKHSRAHLPRALIISIYTSVAFMHINSTQRIMMKPALMNIVDLGHRQHHSL</sequence>
<evidence type="ECO:0000256" key="1">
    <source>
        <dbReference type="SAM" id="MobiDB-lite"/>
    </source>
</evidence>
<evidence type="ECO:0008006" key="4">
    <source>
        <dbReference type="Google" id="ProtNLM"/>
    </source>
</evidence>
<dbReference type="GO" id="GO:0097729">
    <property type="term" value="C:9+2 motile cilium"/>
    <property type="evidence" value="ECO:0007669"/>
    <property type="project" value="TreeGrafter"/>
</dbReference>
<organism evidence="2 3">
    <name type="scientific">Phytophthora megakarya</name>
    <dbReference type="NCBI Taxonomy" id="4795"/>
    <lineage>
        <taxon>Eukaryota</taxon>
        <taxon>Sar</taxon>
        <taxon>Stramenopiles</taxon>
        <taxon>Oomycota</taxon>
        <taxon>Peronosporomycetes</taxon>
        <taxon>Peronosporales</taxon>
        <taxon>Peronosporaceae</taxon>
        <taxon>Phytophthora</taxon>
    </lineage>
</organism>
<dbReference type="PANTHER" id="PTHR10676">
    <property type="entry name" value="DYNEIN HEAVY CHAIN FAMILY PROTEIN"/>
    <property type="match status" value="1"/>
</dbReference>
<accession>A0A225WX52</accession>
<dbReference type="GO" id="GO:0045505">
    <property type="term" value="F:dynein intermediate chain binding"/>
    <property type="evidence" value="ECO:0007669"/>
    <property type="project" value="InterPro"/>
</dbReference>
<dbReference type="GO" id="GO:0051959">
    <property type="term" value="F:dynein light intermediate chain binding"/>
    <property type="evidence" value="ECO:0007669"/>
    <property type="project" value="InterPro"/>
</dbReference>
<evidence type="ECO:0000313" key="3">
    <source>
        <dbReference type="Proteomes" id="UP000198211"/>
    </source>
</evidence>
<dbReference type="PANTHER" id="PTHR10676:SF359">
    <property type="entry name" value="DYNEIN HEAVY CHAIN DOMAIN-CONTAINING PROTEIN 1"/>
    <property type="match status" value="1"/>
</dbReference>
<proteinExistence type="predicted"/>
<dbReference type="Gene3D" id="3.40.50.300">
    <property type="entry name" value="P-loop containing nucleotide triphosphate hydrolases"/>
    <property type="match status" value="3"/>
</dbReference>
<reference evidence="3" key="1">
    <citation type="submission" date="2017-03" db="EMBL/GenBank/DDBJ databases">
        <title>Phytopthora megakarya and P. palmivora, two closely related causual agents of cacao black pod achieved similar genome size and gene model numbers by different mechanisms.</title>
        <authorList>
            <person name="Ali S."/>
            <person name="Shao J."/>
            <person name="Larry D.J."/>
            <person name="Kronmiller B."/>
            <person name="Shen D."/>
            <person name="Strem M.D."/>
            <person name="Melnick R.L."/>
            <person name="Guiltinan M.J."/>
            <person name="Tyler B.M."/>
            <person name="Meinhardt L.W."/>
            <person name="Bailey B.A."/>
        </authorList>
    </citation>
    <scope>NUCLEOTIDE SEQUENCE [LARGE SCALE GENOMIC DNA]</scope>
    <source>
        <strain evidence="3">zdho120</strain>
    </source>
</reference>
<name>A0A225WX52_9STRA</name>
<dbReference type="SUPFAM" id="SSF52540">
    <property type="entry name" value="P-loop containing nucleoside triphosphate hydrolases"/>
    <property type="match status" value="1"/>
</dbReference>
<gene>
    <name evidence="2" type="ORF">PHMEG_0003076</name>
</gene>
<dbReference type="GO" id="GO:0030286">
    <property type="term" value="C:dynein complex"/>
    <property type="evidence" value="ECO:0007669"/>
    <property type="project" value="InterPro"/>
</dbReference>
<dbReference type="InterPro" id="IPR026983">
    <property type="entry name" value="DHC"/>
</dbReference>
<feature type="region of interest" description="Disordered" evidence="1">
    <location>
        <begin position="3425"/>
        <end position="3444"/>
    </location>
</feature>
<dbReference type="InterPro" id="IPR027417">
    <property type="entry name" value="P-loop_NTPase"/>
</dbReference>
<dbReference type="GO" id="GO:0008569">
    <property type="term" value="F:minus-end-directed microtubule motor activity"/>
    <property type="evidence" value="ECO:0007669"/>
    <property type="project" value="TreeGrafter"/>
</dbReference>
<dbReference type="EMBL" id="NBNE01000150">
    <property type="protein sequence ID" value="OWZ22256.1"/>
    <property type="molecule type" value="Genomic_DNA"/>
</dbReference>
<feature type="region of interest" description="Disordered" evidence="1">
    <location>
        <begin position="3057"/>
        <end position="3083"/>
    </location>
</feature>
<comment type="caution">
    <text evidence="2">The sequence shown here is derived from an EMBL/GenBank/DDBJ whole genome shotgun (WGS) entry which is preliminary data.</text>
</comment>
<dbReference type="OrthoDB" id="128380at2759"/>